<dbReference type="PANTHER" id="PTHR36342:SF1">
    <property type="entry name" value="PTB DOMAIN ENGULFMENT ADAPTER"/>
    <property type="match status" value="1"/>
</dbReference>
<dbReference type="Proteomes" id="UP001153076">
    <property type="component" value="Unassembled WGS sequence"/>
</dbReference>
<protein>
    <submittedName>
        <fullName evidence="2">Uncharacterized protein</fullName>
    </submittedName>
</protein>
<feature type="region of interest" description="Disordered" evidence="1">
    <location>
        <begin position="1"/>
        <end position="21"/>
    </location>
</feature>
<dbReference type="OrthoDB" id="1920822at2759"/>
<dbReference type="EMBL" id="JAKOGI010001088">
    <property type="protein sequence ID" value="KAJ8427835.1"/>
    <property type="molecule type" value="Genomic_DNA"/>
</dbReference>
<evidence type="ECO:0000256" key="1">
    <source>
        <dbReference type="SAM" id="MobiDB-lite"/>
    </source>
</evidence>
<keyword evidence="3" id="KW-1185">Reference proteome</keyword>
<comment type="caution">
    <text evidence="2">The sequence shown here is derived from an EMBL/GenBank/DDBJ whole genome shotgun (WGS) entry which is preliminary data.</text>
</comment>
<sequence length="168" mass="19036">MREHGKPCGQPRKSNNGDRPPSICCSYTTKGDQRTCPVAHHLQHFMLIIKPSTTPSQALVFDFQPRDPEDIYVALSALRGKSVPGITRVRKISGLPRSRCWFIDATKPNAVEAAYEFNSNWKTDLRIGYHECRHYTNGLAEVLTGKKNVLERLRTDDQIKPDVQSSRT</sequence>
<evidence type="ECO:0000313" key="2">
    <source>
        <dbReference type="EMBL" id="KAJ8427835.1"/>
    </source>
</evidence>
<organism evidence="2 3">
    <name type="scientific">Carnegiea gigantea</name>
    <dbReference type="NCBI Taxonomy" id="171969"/>
    <lineage>
        <taxon>Eukaryota</taxon>
        <taxon>Viridiplantae</taxon>
        <taxon>Streptophyta</taxon>
        <taxon>Embryophyta</taxon>
        <taxon>Tracheophyta</taxon>
        <taxon>Spermatophyta</taxon>
        <taxon>Magnoliopsida</taxon>
        <taxon>eudicotyledons</taxon>
        <taxon>Gunneridae</taxon>
        <taxon>Pentapetalae</taxon>
        <taxon>Caryophyllales</taxon>
        <taxon>Cactineae</taxon>
        <taxon>Cactaceae</taxon>
        <taxon>Cactoideae</taxon>
        <taxon>Echinocereeae</taxon>
        <taxon>Carnegiea</taxon>
    </lineage>
</organism>
<reference evidence="2" key="1">
    <citation type="submission" date="2022-04" db="EMBL/GenBank/DDBJ databases">
        <title>Carnegiea gigantea Genome sequencing and assembly v2.</title>
        <authorList>
            <person name="Copetti D."/>
            <person name="Sanderson M.J."/>
            <person name="Burquez A."/>
            <person name="Wojciechowski M.F."/>
        </authorList>
    </citation>
    <scope>NUCLEOTIDE SEQUENCE</scope>
    <source>
        <strain evidence="2">SGP5-SGP5p</strain>
        <tissue evidence="2">Aerial part</tissue>
    </source>
</reference>
<dbReference type="AlphaFoldDB" id="A0A9Q1JP57"/>
<accession>A0A9Q1JP57</accession>
<evidence type="ECO:0000313" key="3">
    <source>
        <dbReference type="Proteomes" id="UP001153076"/>
    </source>
</evidence>
<proteinExistence type="predicted"/>
<gene>
    <name evidence="2" type="ORF">Cgig2_030098</name>
</gene>
<name>A0A9Q1JP57_9CARY</name>
<dbReference type="PANTHER" id="PTHR36342">
    <property type="entry name" value="PTB DOMAIN ENGULFMENT ADAPTER"/>
    <property type="match status" value="1"/>
</dbReference>